<reference evidence="3" key="2">
    <citation type="submission" date="2020-09" db="EMBL/GenBank/DDBJ databases">
        <authorList>
            <person name="Sun Q."/>
            <person name="Zhou Y."/>
        </authorList>
    </citation>
    <scope>NUCLEOTIDE SEQUENCE</scope>
    <source>
        <strain evidence="3">CGMCC 4.5737</strain>
    </source>
</reference>
<evidence type="ECO:0000313" key="4">
    <source>
        <dbReference type="Proteomes" id="UP000637578"/>
    </source>
</evidence>
<name>A0A8J3C5J1_9PSEU</name>
<gene>
    <name evidence="3" type="ORF">GCM10012275_00170</name>
</gene>
<keyword evidence="2" id="KW-0732">Signal</keyword>
<feature type="signal peptide" evidence="2">
    <location>
        <begin position="1"/>
        <end position="22"/>
    </location>
</feature>
<evidence type="ECO:0000313" key="3">
    <source>
        <dbReference type="EMBL" id="GGM32741.1"/>
    </source>
</evidence>
<dbReference type="PROSITE" id="PS51257">
    <property type="entry name" value="PROKAR_LIPOPROTEIN"/>
    <property type="match status" value="1"/>
</dbReference>
<protein>
    <recommendedName>
        <fullName evidence="5">DUF3558 domain-containing protein</fullName>
    </recommendedName>
</protein>
<keyword evidence="4" id="KW-1185">Reference proteome</keyword>
<evidence type="ECO:0008006" key="5">
    <source>
        <dbReference type="Google" id="ProtNLM"/>
    </source>
</evidence>
<dbReference type="RefSeq" id="WP_189052725.1">
    <property type="nucleotide sequence ID" value="NZ_BMMK01000001.1"/>
</dbReference>
<accession>A0A8J3C5J1</accession>
<dbReference type="Proteomes" id="UP000637578">
    <property type="component" value="Unassembled WGS sequence"/>
</dbReference>
<reference evidence="3" key="1">
    <citation type="journal article" date="2014" name="Int. J. Syst. Evol. Microbiol.">
        <title>Complete genome sequence of Corynebacterium casei LMG S-19264T (=DSM 44701T), isolated from a smear-ripened cheese.</title>
        <authorList>
            <consortium name="US DOE Joint Genome Institute (JGI-PGF)"/>
            <person name="Walter F."/>
            <person name="Albersmeier A."/>
            <person name="Kalinowski J."/>
            <person name="Ruckert C."/>
        </authorList>
    </citation>
    <scope>NUCLEOTIDE SEQUENCE</scope>
    <source>
        <strain evidence="3">CGMCC 4.5737</strain>
    </source>
</reference>
<dbReference type="InterPro" id="IPR024520">
    <property type="entry name" value="DUF3558"/>
</dbReference>
<dbReference type="EMBL" id="BMMK01000001">
    <property type="protein sequence ID" value="GGM32741.1"/>
    <property type="molecule type" value="Genomic_DNA"/>
</dbReference>
<feature type="chain" id="PRO_5039445875" description="DUF3558 domain-containing protein" evidence="2">
    <location>
        <begin position="23"/>
        <end position="182"/>
    </location>
</feature>
<evidence type="ECO:0000256" key="1">
    <source>
        <dbReference type="SAM" id="MobiDB-lite"/>
    </source>
</evidence>
<proteinExistence type="predicted"/>
<comment type="caution">
    <text evidence="3">The sequence shown here is derived from an EMBL/GenBank/DDBJ whole genome shotgun (WGS) entry which is preliminary data.</text>
</comment>
<dbReference type="AlphaFoldDB" id="A0A8J3C5J1"/>
<evidence type="ECO:0000256" key="2">
    <source>
        <dbReference type="SAM" id="SignalP"/>
    </source>
</evidence>
<feature type="compositionally biased region" description="Low complexity" evidence="1">
    <location>
        <begin position="33"/>
        <end position="47"/>
    </location>
</feature>
<sequence>MRTTCTRTGLIALVGAMSVLLAACNGSVQGQPTTDTSASSGTTGSGDINKIDPCQLLPDDKLSSLEVEAPGKPERALSENHCNYDGAKYLISVGTSPTRSLDEYKKNAQNFDQLEANKVNGRPGVRLIVKGGTGQGGCTQLLQVGSGTALAEVTYRHGKHQGIDPCDTAMEIAKLIEPKLPR</sequence>
<feature type="region of interest" description="Disordered" evidence="1">
    <location>
        <begin position="29"/>
        <end position="51"/>
    </location>
</feature>
<dbReference type="Pfam" id="PF12079">
    <property type="entry name" value="DUF3558"/>
    <property type="match status" value="1"/>
</dbReference>
<organism evidence="3 4">
    <name type="scientific">Longimycelium tulufanense</name>
    <dbReference type="NCBI Taxonomy" id="907463"/>
    <lineage>
        <taxon>Bacteria</taxon>
        <taxon>Bacillati</taxon>
        <taxon>Actinomycetota</taxon>
        <taxon>Actinomycetes</taxon>
        <taxon>Pseudonocardiales</taxon>
        <taxon>Pseudonocardiaceae</taxon>
        <taxon>Longimycelium</taxon>
    </lineage>
</organism>